<feature type="region of interest" description="Disordered" evidence="1">
    <location>
        <begin position="1"/>
        <end position="132"/>
    </location>
</feature>
<dbReference type="AlphaFoldDB" id="A0A3P7KDA0"/>
<gene>
    <name evidence="2" type="ORF">SVUK_LOCUS880</name>
</gene>
<organism evidence="2 3">
    <name type="scientific">Strongylus vulgaris</name>
    <name type="common">Blood worm</name>
    <dbReference type="NCBI Taxonomy" id="40348"/>
    <lineage>
        <taxon>Eukaryota</taxon>
        <taxon>Metazoa</taxon>
        <taxon>Ecdysozoa</taxon>
        <taxon>Nematoda</taxon>
        <taxon>Chromadorea</taxon>
        <taxon>Rhabditida</taxon>
        <taxon>Rhabditina</taxon>
        <taxon>Rhabditomorpha</taxon>
        <taxon>Strongyloidea</taxon>
        <taxon>Strongylidae</taxon>
        <taxon>Strongylus</taxon>
    </lineage>
</organism>
<sequence length="531" mass="61244">MMALKESIETRSPMVIISTVENERVREQLSEMRPRESNVDTSQPPKRKRGRPRKNPEEVKHEEVKKPRAKRRSRAKRDSSDSNEEFSLDDDDIEEDEEDELEEPEDDPNDPEFEPNRRTSRRQRKPVKTYNTRVLLKEEMSKARETFKVSRGRGRGRPRGSGRRANIDLSFLEDPRRTRVTDENEFERLLDEEVALYEQHLPKLPPVIPDPSQRLYVVRVDSVEALANAGAGFRLMTSCVTDDMMVSLFFDWEVPYLGENSSFLGQHPIVELRHLTTDRYFVNNNAEDVVQLAQVLRHVWNQLPLGKRLAWEDAAHKAALKNHTARDDGEAAGDEYVHVRSEAMPVREFPFGLDPHLPNSWRAQAFNGPAASDMIRKQRPIISSCCDVRETWKSFIDVQAHLLGGHYTAIFYACHFCGVLFHSVEALLTHVDCARWTSMLLNQVVKGGGKQKVEMKVAYLFMVCTDCGLWLPIRVNYPPDRLPKAWCFFATVMESHSCKKLVPLLVYMAEYVDVPSRDARLIIHFVPSFLK</sequence>
<feature type="compositionally biased region" description="Acidic residues" evidence="1">
    <location>
        <begin position="81"/>
        <end position="113"/>
    </location>
</feature>
<dbReference type="OrthoDB" id="5805083at2759"/>
<dbReference type="EMBL" id="UYYB01001596">
    <property type="protein sequence ID" value="VDM65882.1"/>
    <property type="molecule type" value="Genomic_DNA"/>
</dbReference>
<feature type="compositionally biased region" description="Basic and acidic residues" evidence="1">
    <location>
        <begin position="21"/>
        <end position="38"/>
    </location>
</feature>
<name>A0A3P7KDA0_STRVU</name>
<reference evidence="2 3" key="1">
    <citation type="submission" date="2018-11" db="EMBL/GenBank/DDBJ databases">
        <authorList>
            <consortium name="Pathogen Informatics"/>
        </authorList>
    </citation>
    <scope>NUCLEOTIDE SEQUENCE [LARGE SCALE GENOMIC DNA]</scope>
</reference>
<dbReference type="Proteomes" id="UP000270094">
    <property type="component" value="Unassembled WGS sequence"/>
</dbReference>
<evidence type="ECO:0000256" key="1">
    <source>
        <dbReference type="SAM" id="MobiDB-lite"/>
    </source>
</evidence>
<evidence type="ECO:0000313" key="3">
    <source>
        <dbReference type="Proteomes" id="UP000270094"/>
    </source>
</evidence>
<feature type="compositionally biased region" description="Basic and acidic residues" evidence="1">
    <location>
        <begin position="54"/>
        <end position="66"/>
    </location>
</feature>
<evidence type="ECO:0000313" key="2">
    <source>
        <dbReference type="EMBL" id="VDM65882.1"/>
    </source>
</evidence>
<feature type="compositionally biased region" description="Basic residues" evidence="1">
    <location>
        <begin position="118"/>
        <end position="127"/>
    </location>
</feature>
<feature type="region of interest" description="Disordered" evidence="1">
    <location>
        <begin position="145"/>
        <end position="165"/>
    </location>
</feature>
<protein>
    <recommendedName>
        <fullName evidence="4">C2H2-type domain-containing protein</fullName>
    </recommendedName>
</protein>
<proteinExistence type="predicted"/>
<keyword evidence="3" id="KW-1185">Reference proteome</keyword>
<evidence type="ECO:0008006" key="4">
    <source>
        <dbReference type="Google" id="ProtNLM"/>
    </source>
</evidence>
<feature type="compositionally biased region" description="Basic residues" evidence="1">
    <location>
        <begin position="150"/>
        <end position="162"/>
    </location>
</feature>
<accession>A0A3P7KDA0</accession>